<comment type="catalytic activity">
    <reaction evidence="15">
        <text>lactose(out) + N(pros)-phospho-L-histidyl-[protein] = lactose 6-phosphate(in) + L-histidyl-[protein]</text>
        <dbReference type="Rhea" id="RHEA:42400"/>
        <dbReference type="Rhea" id="RHEA-COMP:9745"/>
        <dbReference type="Rhea" id="RHEA-COMP:9746"/>
        <dbReference type="ChEBI" id="CHEBI:17716"/>
        <dbReference type="ChEBI" id="CHEBI:29979"/>
        <dbReference type="ChEBI" id="CHEBI:64837"/>
        <dbReference type="ChEBI" id="CHEBI:79080"/>
        <dbReference type="EC" id="2.7.1.207"/>
    </reaction>
</comment>
<feature type="transmembrane region" description="Helical" evidence="17">
    <location>
        <begin position="340"/>
        <end position="358"/>
    </location>
</feature>
<dbReference type="PROSITE" id="PS51105">
    <property type="entry name" value="PTS_EIIC_TYPE_3"/>
    <property type="match status" value="1"/>
</dbReference>
<comment type="caution">
    <text evidence="20">The sequence shown here is derived from an EMBL/GenBank/DDBJ whole genome shotgun (WGS) entry which is preliminary data.</text>
</comment>
<dbReference type="GO" id="GO:1901264">
    <property type="term" value="P:carbohydrate derivative transport"/>
    <property type="evidence" value="ECO:0007669"/>
    <property type="project" value="TreeGrafter"/>
</dbReference>
<feature type="transmembrane region" description="Helical" evidence="17">
    <location>
        <begin position="69"/>
        <end position="86"/>
    </location>
</feature>
<dbReference type="PANTHER" id="PTHR33989">
    <property type="match status" value="1"/>
</dbReference>
<evidence type="ECO:0000259" key="19">
    <source>
        <dbReference type="PROSITE" id="PS51105"/>
    </source>
</evidence>
<evidence type="ECO:0000256" key="10">
    <source>
        <dbReference type="ARBA" id="ARBA00022692"/>
    </source>
</evidence>
<proteinExistence type="predicted"/>
<dbReference type="Proteomes" id="UP000430222">
    <property type="component" value="Unassembled WGS sequence"/>
</dbReference>
<organism evidence="20 21">
    <name type="scientific">Selenomonas montiformis</name>
    <dbReference type="NCBI Taxonomy" id="2652285"/>
    <lineage>
        <taxon>Bacteria</taxon>
        <taxon>Bacillati</taxon>
        <taxon>Bacillota</taxon>
        <taxon>Negativicutes</taxon>
        <taxon>Selenomonadales</taxon>
        <taxon>Selenomonadaceae</taxon>
        <taxon>Selenomonas</taxon>
    </lineage>
</organism>
<evidence type="ECO:0000256" key="5">
    <source>
        <dbReference type="ARBA" id="ARBA00022475"/>
    </source>
</evidence>
<dbReference type="InterPro" id="IPR003501">
    <property type="entry name" value="PTS_EIIB_2/3"/>
</dbReference>
<dbReference type="Gene3D" id="3.40.50.2300">
    <property type="match status" value="1"/>
</dbReference>
<dbReference type="InterPro" id="IPR036095">
    <property type="entry name" value="PTS_EIIB-like_sf"/>
</dbReference>
<dbReference type="InterPro" id="IPR051088">
    <property type="entry name" value="PTS_Sugar-EIIC/EIIB"/>
</dbReference>
<dbReference type="PANTHER" id="PTHR33989:SF8">
    <property type="entry name" value="PERMEASE IIC COMPONENT"/>
    <property type="match status" value="1"/>
</dbReference>
<dbReference type="GO" id="GO:0005886">
    <property type="term" value="C:plasma membrane"/>
    <property type="evidence" value="ECO:0007669"/>
    <property type="project" value="UniProtKB-SubCell"/>
</dbReference>
<dbReference type="InterPro" id="IPR004501">
    <property type="entry name" value="PTS_EIIC_3"/>
</dbReference>
<name>A0A6I2UZN1_9FIRM</name>
<evidence type="ECO:0000256" key="14">
    <source>
        <dbReference type="ARBA" id="ARBA00029639"/>
    </source>
</evidence>
<evidence type="ECO:0000256" key="2">
    <source>
        <dbReference type="ARBA" id="ARBA00012802"/>
    </source>
</evidence>
<keyword evidence="10 17" id="KW-0812">Transmembrane</keyword>
<evidence type="ECO:0000256" key="17">
    <source>
        <dbReference type="SAM" id="Phobius"/>
    </source>
</evidence>
<dbReference type="EC" id="2.7.1.207" evidence="2"/>
<feature type="domain" description="PTS EIIC type-3" evidence="19">
    <location>
        <begin position="7"/>
        <end position="408"/>
    </location>
</feature>
<gene>
    <name evidence="20" type="ORF">FYJ78_10345</name>
</gene>
<feature type="transmembrane region" description="Helical" evidence="17">
    <location>
        <begin position="216"/>
        <end position="238"/>
    </location>
</feature>
<keyword evidence="21" id="KW-1185">Reference proteome</keyword>
<evidence type="ECO:0000259" key="18">
    <source>
        <dbReference type="PROSITE" id="PS51100"/>
    </source>
</evidence>
<dbReference type="GO" id="GO:0016301">
    <property type="term" value="F:kinase activity"/>
    <property type="evidence" value="ECO:0007669"/>
    <property type="project" value="UniProtKB-KW"/>
</dbReference>
<feature type="domain" description="PTS EIIB type-3" evidence="18">
    <location>
        <begin position="467"/>
        <end position="570"/>
    </location>
</feature>
<evidence type="ECO:0000256" key="8">
    <source>
        <dbReference type="ARBA" id="ARBA00022679"/>
    </source>
</evidence>
<keyword evidence="12 17" id="KW-1133">Transmembrane helix</keyword>
<feature type="transmembrane region" description="Helical" evidence="17">
    <location>
        <begin position="389"/>
        <end position="409"/>
    </location>
</feature>
<dbReference type="RefSeq" id="WP_154621313.1">
    <property type="nucleotide sequence ID" value="NZ_VUNL01000012.1"/>
</dbReference>
<dbReference type="CDD" id="cd05565">
    <property type="entry name" value="PTS_IIB_lactose"/>
    <property type="match status" value="1"/>
</dbReference>
<keyword evidence="11" id="KW-0418">Kinase</keyword>
<dbReference type="EMBL" id="VUNL01000012">
    <property type="protein sequence ID" value="MSV25554.1"/>
    <property type="molecule type" value="Genomic_DNA"/>
</dbReference>
<keyword evidence="13 17" id="KW-0472">Membrane</keyword>
<evidence type="ECO:0000256" key="13">
    <source>
        <dbReference type="ARBA" id="ARBA00023136"/>
    </source>
</evidence>
<feature type="transmembrane region" description="Helical" evidence="17">
    <location>
        <begin position="30"/>
        <end position="49"/>
    </location>
</feature>
<protein>
    <recommendedName>
        <fullName evidence="3">PTS system lactose-specific EIICB component</fullName>
        <ecNumber evidence="2">2.7.1.207</ecNumber>
    </recommendedName>
    <alternativeName>
        <fullName evidence="14">EIICB-Lac</fullName>
    </alternativeName>
</protein>
<dbReference type="AlphaFoldDB" id="A0A6I2UZN1"/>
<evidence type="ECO:0000256" key="3">
    <source>
        <dbReference type="ARBA" id="ARBA00020834"/>
    </source>
</evidence>
<dbReference type="PROSITE" id="PS51100">
    <property type="entry name" value="PTS_EIIB_TYPE_3"/>
    <property type="match status" value="1"/>
</dbReference>
<evidence type="ECO:0000256" key="6">
    <source>
        <dbReference type="ARBA" id="ARBA00022553"/>
    </source>
</evidence>
<evidence type="ECO:0000256" key="4">
    <source>
        <dbReference type="ARBA" id="ARBA00022448"/>
    </source>
</evidence>
<dbReference type="InterPro" id="IPR003352">
    <property type="entry name" value="PTS_EIIC"/>
</dbReference>
<reference evidence="20 21" key="1">
    <citation type="submission" date="2019-08" db="EMBL/GenBank/DDBJ databases">
        <title>In-depth cultivation of the pig gut microbiome towards novel bacterial diversity and tailored functional studies.</title>
        <authorList>
            <person name="Wylensek D."/>
            <person name="Hitch T.C.A."/>
            <person name="Clavel T."/>
        </authorList>
    </citation>
    <scope>NUCLEOTIDE SEQUENCE [LARGE SCALE GENOMIC DNA]</scope>
    <source>
        <strain evidence="21">WCA-380-WT-3B3</strain>
    </source>
</reference>
<feature type="modified residue" description="Phosphocysteine; by EIIA" evidence="16">
    <location>
        <position position="474"/>
    </location>
</feature>
<keyword evidence="8" id="KW-0808">Transferase</keyword>
<keyword evidence="9" id="KW-0598">Phosphotransferase system</keyword>
<dbReference type="NCBIfam" id="TIGR00853">
    <property type="entry name" value="pts-lac"/>
    <property type="match status" value="1"/>
</dbReference>
<dbReference type="SUPFAM" id="SSF52794">
    <property type="entry name" value="PTS system IIB component-like"/>
    <property type="match status" value="1"/>
</dbReference>
<keyword evidence="4" id="KW-0813">Transport</keyword>
<feature type="transmembrane region" description="Helical" evidence="17">
    <location>
        <begin position="106"/>
        <end position="124"/>
    </location>
</feature>
<evidence type="ECO:0000256" key="16">
    <source>
        <dbReference type="PROSITE-ProRule" id="PRU00423"/>
    </source>
</evidence>
<feature type="transmembrane region" description="Helical" evidence="17">
    <location>
        <begin position="250"/>
        <end position="269"/>
    </location>
</feature>
<dbReference type="InterPro" id="IPR041713">
    <property type="entry name" value="PTS_IIB"/>
</dbReference>
<evidence type="ECO:0000256" key="11">
    <source>
        <dbReference type="ARBA" id="ARBA00022777"/>
    </source>
</evidence>
<comment type="subcellular location">
    <subcellularLocation>
        <location evidence="1">Cell membrane</location>
        <topology evidence="1">Multi-pass membrane protein</topology>
    </subcellularLocation>
</comment>
<dbReference type="GO" id="GO:0009401">
    <property type="term" value="P:phosphoenolpyruvate-dependent sugar phosphotransferase system"/>
    <property type="evidence" value="ECO:0007669"/>
    <property type="project" value="UniProtKB-KW"/>
</dbReference>
<evidence type="ECO:0000256" key="15">
    <source>
        <dbReference type="ARBA" id="ARBA00048444"/>
    </source>
</evidence>
<feature type="transmembrane region" description="Helical" evidence="17">
    <location>
        <begin position="315"/>
        <end position="334"/>
    </location>
</feature>
<sequence>MDKLIKMVETMKPFFEKVSNNIYLRAIRDGFVSCIPVILFSSLFILVASVPEIFGVKVPDNIAKHLWQAYNYSMGILSVLMVATIAKSLTDSINHKLPKLRQINDVSVMIVSIICLLLLAVGQVEKGISMEFMGTKGLLSAFVVAFTVPNIYKFFVSRNITIKLPEEVPHYIAQTFADLIPLSVAVFVFWIGSIIFQNVTGMLFGAWILEVFKPLFVAADGYIGVAIIYGAMAMFWFVGIHGPSIVEPAVTAIYIANIEANLQIVSAGGHATNILTHPTSYFVATLGGTGATLMFCAMCAFIAKSKQLKAVGRASIIPVCFAVNEPILFGAPIVLNPVLFFPFILAPIANVWIFKFFVDELGMNSMIYILPWTTPAPIGLVIATGFAKLAFILAPLLLIVDAVLYYPFFRVYDSQLVARETAIANGEIAADDEETATPEDAVLAAEAIEAGQKEEPAPTQEAVPKEEKRVLVLCASGATSSMLAKAIEKGAKKHDAPVESIAMAYGQHKDIINDFDLIVLAPQMASMYDELKHDCDAQGVKSATTSGREYVSLTRDPDKALDFALALMAH</sequence>
<evidence type="ECO:0000256" key="1">
    <source>
        <dbReference type="ARBA" id="ARBA00004651"/>
    </source>
</evidence>
<dbReference type="InterPro" id="IPR013012">
    <property type="entry name" value="PTS_EIIB_3"/>
</dbReference>
<evidence type="ECO:0000256" key="7">
    <source>
        <dbReference type="ARBA" id="ARBA00022597"/>
    </source>
</evidence>
<evidence type="ECO:0000256" key="12">
    <source>
        <dbReference type="ARBA" id="ARBA00022989"/>
    </source>
</evidence>
<dbReference type="NCBIfam" id="TIGR00410">
    <property type="entry name" value="lacE"/>
    <property type="match status" value="1"/>
</dbReference>
<dbReference type="Pfam" id="PF02302">
    <property type="entry name" value="PTS_IIB"/>
    <property type="match status" value="1"/>
</dbReference>
<dbReference type="GO" id="GO:0008982">
    <property type="term" value="F:protein-N(PI)-phosphohistidine-sugar phosphotransferase activity"/>
    <property type="evidence" value="ECO:0007669"/>
    <property type="project" value="InterPro"/>
</dbReference>
<keyword evidence="5" id="KW-1003">Cell membrane</keyword>
<accession>A0A6I2UZN1</accession>
<keyword evidence="6" id="KW-0597">Phosphoprotein</keyword>
<evidence type="ECO:0000313" key="21">
    <source>
        <dbReference type="Proteomes" id="UP000430222"/>
    </source>
</evidence>
<feature type="transmembrane region" description="Helical" evidence="17">
    <location>
        <begin position="136"/>
        <end position="155"/>
    </location>
</feature>
<keyword evidence="7" id="KW-0762">Sugar transport</keyword>
<feature type="transmembrane region" description="Helical" evidence="17">
    <location>
        <begin position="281"/>
        <end position="303"/>
    </location>
</feature>
<dbReference type="Pfam" id="PF02378">
    <property type="entry name" value="PTS_EIIC"/>
    <property type="match status" value="1"/>
</dbReference>
<evidence type="ECO:0000313" key="20">
    <source>
        <dbReference type="EMBL" id="MSV25554.1"/>
    </source>
</evidence>
<evidence type="ECO:0000256" key="9">
    <source>
        <dbReference type="ARBA" id="ARBA00022683"/>
    </source>
</evidence>